<gene>
    <name evidence="4" type="ORF">COV55_03910</name>
</gene>
<protein>
    <recommendedName>
        <fullName evidence="2">RNA 2',3'-cyclic phosphodiesterase</fullName>
        <shortName evidence="2">RNA 2',3'-CPDase</shortName>
        <ecNumber evidence="2">3.1.4.58</ecNumber>
    </recommendedName>
</protein>
<feature type="domain" description="Phosphoesterase HXTX" evidence="3">
    <location>
        <begin position="12"/>
        <end position="88"/>
    </location>
</feature>
<evidence type="ECO:0000313" key="4">
    <source>
        <dbReference type="EMBL" id="PIR06402.1"/>
    </source>
</evidence>
<evidence type="ECO:0000313" key="5">
    <source>
        <dbReference type="Proteomes" id="UP000230564"/>
    </source>
</evidence>
<reference evidence="4 5" key="1">
    <citation type="submission" date="2017-09" db="EMBL/GenBank/DDBJ databases">
        <title>Depth-based differentiation of microbial function through sediment-hosted aquifers and enrichment of novel symbionts in the deep terrestrial subsurface.</title>
        <authorList>
            <person name="Probst A.J."/>
            <person name="Ladd B."/>
            <person name="Jarett J.K."/>
            <person name="Geller-Mcgrath D.E."/>
            <person name="Sieber C.M."/>
            <person name="Emerson J.B."/>
            <person name="Anantharaman K."/>
            <person name="Thomas B.C."/>
            <person name="Malmstrom R."/>
            <person name="Stieglmeier M."/>
            <person name="Klingl A."/>
            <person name="Woyke T."/>
            <person name="Ryan C.M."/>
            <person name="Banfield J.F."/>
        </authorList>
    </citation>
    <scope>NUCLEOTIDE SEQUENCE [LARGE SCALE GENOMIC DNA]</scope>
    <source>
        <strain evidence="4">CG11_big_fil_rev_8_21_14_0_20_36_20</strain>
    </source>
</reference>
<name>A0A2H0NBX9_9BACT</name>
<comment type="catalytic activity">
    <reaction evidence="2">
        <text>a 3'-end 2',3'-cyclophospho-ribonucleotide-RNA + H2O = a 3'-end 2'-phospho-ribonucleotide-RNA + H(+)</text>
        <dbReference type="Rhea" id="RHEA:11828"/>
        <dbReference type="Rhea" id="RHEA-COMP:10464"/>
        <dbReference type="Rhea" id="RHEA-COMP:17353"/>
        <dbReference type="ChEBI" id="CHEBI:15377"/>
        <dbReference type="ChEBI" id="CHEBI:15378"/>
        <dbReference type="ChEBI" id="CHEBI:83064"/>
        <dbReference type="ChEBI" id="CHEBI:173113"/>
        <dbReference type="EC" id="3.1.4.58"/>
    </reaction>
</comment>
<dbReference type="Gene3D" id="3.90.1140.10">
    <property type="entry name" value="Cyclic phosphodiesterase"/>
    <property type="match status" value="1"/>
</dbReference>
<dbReference type="PANTHER" id="PTHR35561:SF1">
    <property type="entry name" value="RNA 2',3'-CYCLIC PHOSPHODIESTERASE"/>
    <property type="match status" value="1"/>
</dbReference>
<proteinExistence type="inferred from homology"/>
<dbReference type="Pfam" id="PF02834">
    <property type="entry name" value="LigT_PEase"/>
    <property type="match status" value="1"/>
</dbReference>
<dbReference type="AlphaFoldDB" id="A0A2H0NBX9"/>
<feature type="active site" description="Proton acceptor" evidence="2">
    <location>
        <position position="129"/>
    </location>
</feature>
<comment type="function">
    <text evidence="2">Hydrolyzes RNA 2',3'-cyclic phosphodiester to an RNA 2'-phosphomonoester.</text>
</comment>
<dbReference type="EMBL" id="PCWQ01000013">
    <property type="protein sequence ID" value="PIR06402.1"/>
    <property type="molecule type" value="Genomic_DNA"/>
</dbReference>
<feature type="short sequence motif" description="HXTX 1" evidence="2">
    <location>
        <begin position="43"/>
        <end position="46"/>
    </location>
</feature>
<dbReference type="InterPro" id="IPR014051">
    <property type="entry name" value="Phosphoesterase_HXTX"/>
</dbReference>
<dbReference type="HAMAP" id="MF_01940">
    <property type="entry name" value="RNA_CPDase"/>
    <property type="match status" value="1"/>
</dbReference>
<dbReference type="InterPro" id="IPR004175">
    <property type="entry name" value="RNA_CPDase"/>
</dbReference>
<feature type="active site" description="Proton donor" evidence="2">
    <location>
        <position position="43"/>
    </location>
</feature>
<dbReference type="SUPFAM" id="SSF55144">
    <property type="entry name" value="LigT-like"/>
    <property type="match status" value="1"/>
</dbReference>
<dbReference type="PANTHER" id="PTHR35561">
    <property type="entry name" value="RNA 2',3'-CYCLIC PHOSPHODIESTERASE"/>
    <property type="match status" value="1"/>
</dbReference>
<dbReference type="InterPro" id="IPR009097">
    <property type="entry name" value="Cyclic_Pdiesterase"/>
</dbReference>
<dbReference type="EC" id="3.1.4.58" evidence="2"/>
<evidence type="ECO:0000256" key="1">
    <source>
        <dbReference type="ARBA" id="ARBA00022801"/>
    </source>
</evidence>
<comment type="similarity">
    <text evidence="2">Belongs to the 2H phosphoesterase superfamily. ThpR family.</text>
</comment>
<dbReference type="GO" id="GO:0004113">
    <property type="term" value="F:2',3'-cyclic-nucleotide 3'-phosphodiesterase activity"/>
    <property type="evidence" value="ECO:0007669"/>
    <property type="project" value="InterPro"/>
</dbReference>
<dbReference type="GO" id="GO:0008664">
    <property type="term" value="F:RNA 2',3'-cyclic 3'-phosphodiesterase activity"/>
    <property type="evidence" value="ECO:0007669"/>
    <property type="project" value="UniProtKB-EC"/>
</dbReference>
<accession>A0A2H0NBX9</accession>
<dbReference type="NCBIfam" id="TIGR02258">
    <property type="entry name" value="2_5_ligase"/>
    <property type="match status" value="1"/>
</dbReference>
<sequence length="183" mass="21254">MNYLRLFISLPVDAATTREITKKFTGLNLPWEKLKLIQPDQIHLTLKFLGDTPIDKIPPLIATLQEIKLNFQYLELTIENSIIFNSKTPKVLALKIKENKKLQTLFKAIEEKLFSAGLAHRENKKFSAHLNLARIKKTSQHKEFAKFTDWQVHKIIQASYFELKESVLTKKGPEYTTLQTFDL</sequence>
<dbReference type="Proteomes" id="UP000230564">
    <property type="component" value="Unassembled WGS sequence"/>
</dbReference>
<evidence type="ECO:0000259" key="3">
    <source>
        <dbReference type="Pfam" id="PF02834"/>
    </source>
</evidence>
<keyword evidence="1 2" id="KW-0378">Hydrolase</keyword>
<organism evidence="4 5">
    <name type="scientific">Candidatus Komeilibacteria bacterium CG11_big_fil_rev_8_21_14_0_20_36_20</name>
    <dbReference type="NCBI Taxonomy" id="1974477"/>
    <lineage>
        <taxon>Bacteria</taxon>
        <taxon>Candidatus Komeiliibacteriota</taxon>
    </lineage>
</organism>
<comment type="caution">
    <text evidence="4">The sequence shown here is derived from an EMBL/GenBank/DDBJ whole genome shotgun (WGS) entry which is preliminary data.</text>
</comment>
<evidence type="ECO:0000256" key="2">
    <source>
        <dbReference type="HAMAP-Rule" id="MF_01940"/>
    </source>
</evidence>
<comment type="caution">
    <text evidence="2">Lacks conserved residue(s) required for the propagation of feature annotation.</text>
</comment>